<protein>
    <submittedName>
        <fullName evidence="1">Uncharacterized protein</fullName>
    </submittedName>
</protein>
<feature type="non-terminal residue" evidence="1">
    <location>
        <position position="35"/>
    </location>
</feature>
<dbReference type="GeneID" id="3534356"/>
<dbReference type="AlphaFoldDB" id="Q4CRP6"/>
<sequence length="35" mass="3949">MQLREQRAVKQKHAPVNLSVRASAATLFLTSVKRL</sequence>
<evidence type="ECO:0000313" key="1">
    <source>
        <dbReference type="EMBL" id="EAN82948.1"/>
    </source>
</evidence>
<dbReference type="KEGG" id="tcr:505075.5"/>
<dbReference type="EMBL" id="AAHK01002246">
    <property type="protein sequence ID" value="EAN82948.1"/>
    <property type="molecule type" value="Genomic_DNA"/>
</dbReference>
<organism evidence="1 2">
    <name type="scientific">Trypanosoma cruzi (strain CL Brener)</name>
    <dbReference type="NCBI Taxonomy" id="353153"/>
    <lineage>
        <taxon>Eukaryota</taxon>
        <taxon>Discoba</taxon>
        <taxon>Euglenozoa</taxon>
        <taxon>Kinetoplastea</taxon>
        <taxon>Metakinetoplastina</taxon>
        <taxon>Trypanosomatida</taxon>
        <taxon>Trypanosomatidae</taxon>
        <taxon>Trypanosoma</taxon>
        <taxon>Schizotrypanum</taxon>
    </lineage>
</organism>
<dbReference type="InParanoid" id="Q4CRP6"/>
<evidence type="ECO:0000313" key="2">
    <source>
        <dbReference type="Proteomes" id="UP000002296"/>
    </source>
</evidence>
<name>Q4CRP6_TRYCC</name>
<dbReference type="Proteomes" id="UP000002296">
    <property type="component" value="Unassembled WGS sequence"/>
</dbReference>
<reference evidence="1 2" key="1">
    <citation type="journal article" date="2005" name="Science">
        <title>The genome sequence of Trypanosoma cruzi, etiologic agent of Chagas disease.</title>
        <authorList>
            <person name="El-Sayed N.M."/>
            <person name="Myler P.J."/>
            <person name="Bartholomeu D.C."/>
            <person name="Nilsson D."/>
            <person name="Aggarwal G."/>
            <person name="Tran A.N."/>
            <person name="Ghedin E."/>
            <person name="Worthey E.A."/>
            <person name="Delcher A.L."/>
            <person name="Blandin G."/>
            <person name="Westenberger S.J."/>
            <person name="Caler E."/>
            <person name="Cerqueira G.C."/>
            <person name="Branche C."/>
            <person name="Haas B."/>
            <person name="Anupama A."/>
            <person name="Arner E."/>
            <person name="Aslund L."/>
            <person name="Attipoe P."/>
            <person name="Bontempi E."/>
            <person name="Bringaud F."/>
            <person name="Burton P."/>
            <person name="Cadag E."/>
            <person name="Campbell D.A."/>
            <person name="Carrington M."/>
            <person name="Crabtree J."/>
            <person name="Darban H."/>
            <person name="da Silveira J.F."/>
            <person name="de Jong P."/>
            <person name="Edwards K."/>
            <person name="Englund P.T."/>
            <person name="Fazelina G."/>
            <person name="Feldblyum T."/>
            <person name="Ferella M."/>
            <person name="Frasch A.C."/>
            <person name="Gull K."/>
            <person name="Horn D."/>
            <person name="Hou L."/>
            <person name="Huang Y."/>
            <person name="Kindlund E."/>
            <person name="Klingbeil M."/>
            <person name="Kluge S."/>
            <person name="Koo H."/>
            <person name="Lacerda D."/>
            <person name="Levin M.J."/>
            <person name="Lorenzi H."/>
            <person name="Louie T."/>
            <person name="Machado C.R."/>
            <person name="McCulloch R."/>
            <person name="McKenna A."/>
            <person name="Mizuno Y."/>
            <person name="Mottram J.C."/>
            <person name="Nelson S."/>
            <person name="Ochaya S."/>
            <person name="Osoegawa K."/>
            <person name="Pai G."/>
            <person name="Parsons M."/>
            <person name="Pentony M."/>
            <person name="Pettersson U."/>
            <person name="Pop M."/>
            <person name="Ramirez J.L."/>
            <person name="Rinta J."/>
            <person name="Robertson L."/>
            <person name="Salzberg S.L."/>
            <person name="Sanchez D.O."/>
            <person name="Seyler A."/>
            <person name="Sharma R."/>
            <person name="Shetty J."/>
            <person name="Simpson A.J."/>
            <person name="Sisk E."/>
            <person name="Tammi M.T."/>
            <person name="Tarleton R."/>
            <person name="Teixeira S."/>
            <person name="Van Aken S."/>
            <person name="Vogt C."/>
            <person name="Ward P.N."/>
            <person name="Wickstead B."/>
            <person name="Wortman J."/>
            <person name="White O."/>
            <person name="Fraser C.M."/>
            <person name="Stuart K.D."/>
            <person name="Andersson B."/>
        </authorList>
    </citation>
    <scope>NUCLEOTIDE SEQUENCE [LARGE SCALE GENOMIC DNA]</scope>
    <source>
        <strain evidence="1 2">CL Brener</strain>
    </source>
</reference>
<dbReference type="PaxDb" id="353153-Q4CRP6"/>
<dbReference type="RefSeq" id="XP_804799.1">
    <property type="nucleotide sequence ID" value="XM_799706.1"/>
</dbReference>
<comment type="caution">
    <text evidence="1">The sequence shown here is derived from an EMBL/GenBank/DDBJ whole genome shotgun (WGS) entry which is preliminary data.</text>
</comment>
<accession>Q4CRP6</accession>
<keyword evidence="2" id="KW-1185">Reference proteome</keyword>
<gene>
    <name evidence="1" type="ORF">Tc00.1047053505075.5</name>
</gene>
<proteinExistence type="predicted"/>